<dbReference type="EMBL" id="CAJPVJ010042360">
    <property type="protein sequence ID" value="CAG2182107.1"/>
    <property type="molecule type" value="Genomic_DNA"/>
</dbReference>
<keyword evidence="3" id="KW-0344">Guanine-nucleotide releasing factor</keyword>
<evidence type="ECO:0000313" key="10">
    <source>
        <dbReference type="EMBL" id="CAD7664970.1"/>
    </source>
</evidence>
<dbReference type="Gene3D" id="3.30.40.10">
    <property type="entry name" value="Zinc/RING finger domain, C3HC4 (zinc finger)"/>
    <property type="match status" value="1"/>
</dbReference>
<feature type="domain" description="FYVE-type" evidence="9">
    <location>
        <begin position="88"/>
        <end position="136"/>
    </location>
</feature>
<evidence type="ECO:0000256" key="5">
    <source>
        <dbReference type="ARBA" id="ARBA00022771"/>
    </source>
</evidence>
<feature type="non-terminal residue" evidence="10">
    <location>
        <position position="1"/>
    </location>
</feature>
<reference evidence="10" key="1">
    <citation type="submission" date="2020-11" db="EMBL/GenBank/DDBJ databases">
        <authorList>
            <person name="Tran Van P."/>
        </authorList>
    </citation>
    <scope>NUCLEOTIDE SEQUENCE</scope>
</reference>
<dbReference type="PROSITE" id="PS50178">
    <property type="entry name" value="ZF_FYVE"/>
    <property type="match status" value="1"/>
</dbReference>
<comment type="subcellular location">
    <subcellularLocation>
        <location evidence="1">Cytoplasm</location>
    </subcellularLocation>
</comment>
<evidence type="ECO:0000256" key="4">
    <source>
        <dbReference type="ARBA" id="ARBA00022723"/>
    </source>
</evidence>
<dbReference type="InterPro" id="IPR011011">
    <property type="entry name" value="Znf_FYVE_PHD"/>
</dbReference>
<proteinExistence type="predicted"/>
<keyword evidence="6" id="KW-0862">Zinc</keyword>
<dbReference type="InterPro" id="IPR011993">
    <property type="entry name" value="PH-like_dom_sf"/>
</dbReference>
<sequence length="136" mass="15263">MRVSLPKQQDFQNEFAVISHTRSFSLAARSPKEREEWVSELNKAIKENTTKRISFAKSGSLCSDETLLPTSALSTMELGTCAPVWIPDARVTMCQLCTEEFSVTYRRHHCRCCGKVVCSACSQNKAPLPYLKNQTA</sequence>
<evidence type="ECO:0000313" key="11">
    <source>
        <dbReference type="Proteomes" id="UP000728032"/>
    </source>
</evidence>
<evidence type="ECO:0000259" key="9">
    <source>
        <dbReference type="PROSITE" id="PS50178"/>
    </source>
</evidence>
<evidence type="ECO:0000256" key="1">
    <source>
        <dbReference type="ARBA" id="ARBA00004496"/>
    </source>
</evidence>
<dbReference type="AlphaFoldDB" id="A0A7R9MR89"/>
<dbReference type="InterPro" id="IPR001849">
    <property type="entry name" value="PH_domain"/>
</dbReference>
<name>A0A7R9MR89_9ACAR</name>
<evidence type="ECO:0000256" key="2">
    <source>
        <dbReference type="ARBA" id="ARBA00022490"/>
    </source>
</evidence>
<dbReference type="EMBL" id="OC957185">
    <property type="protein sequence ID" value="CAD7664970.1"/>
    <property type="molecule type" value="Genomic_DNA"/>
</dbReference>
<dbReference type="GO" id="GO:0005085">
    <property type="term" value="F:guanyl-nucleotide exchange factor activity"/>
    <property type="evidence" value="ECO:0007669"/>
    <property type="project" value="UniProtKB-KW"/>
</dbReference>
<dbReference type="PROSITE" id="PS50003">
    <property type="entry name" value="PH_DOMAIN"/>
    <property type="match status" value="1"/>
</dbReference>
<dbReference type="SMART" id="SM00064">
    <property type="entry name" value="FYVE"/>
    <property type="match status" value="1"/>
</dbReference>
<evidence type="ECO:0000256" key="3">
    <source>
        <dbReference type="ARBA" id="ARBA00022658"/>
    </source>
</evidence>
<evidence type="ECO:0000259" key="8">
    <source>
        <dbReference type="PROSITE" id="PS50003"/>
    </source>
</evidence>
<feature type="domain" description="PH" evidence="8">
    <location>
        <begin position="1"/>
        <end position="46"/>
    </location>
</feature>
<dbReference type="PANTHER" id="PTHR12673:SF267">
    <property type="entry name" value="PROTEIN CBG10230"/>
    <property type="match status" value="1"/>
</dbReference>
<evidence type="ECO:0000256" key="6">
    <source>
        <dbReference type="ARBA" id="ARBA00022833"/>
    </source>
</evidence>
<dbReference type="SUPFAM" id="SSF50729">
    <property type="entry name" value="PH domain-like"/>
    <property type="match status" value="1"/>
</dbReference>
<dbReference type="InterPro" id="IPR017455">
    <property type="entry name" value="Znf_FYVE-rel"/>
</dbReference>
<organism evidence="10">
    <name type="scientific">Oppiella nova</name>
    <dbReference type="NCBI Taxonomy" id="334625"/>
    <lineage>
        <taxon>Eukaryota</taxon>
        <taxon>Metazoa</taxon>
        <taxon>Ecdysozoa</taxon>
        <taxon>Arthropoda</taxon>
        <taxon>Chelicerata</taxon>
        <taxon>Arachnida</taxon>
        <taxon>Acari</taxon>
        <taxon>Acariformes</taxon>
        <taxon>Sarcoptiformes</taxon>
        <taxon>Oribatida</taxon>
        <taxon>Brachypylina</taxon>
        <taxon>Oppioidea</taxon>
        <taxon>Oppiidae</taxon>
        <taxon>Oppiella</taxon>
    </lineage>
</organism>
<dbReference type="SUPFAM" id="SSF57903">
    <property type="entry name" value="FYVE/PHD zinc finger"/>
    <property type="match status" value="1"/>
</dbReference>
<dbReference type="InterPro" id="IPR000306">
    <property type="entry name" value="Znf_FYVE"/>
</dbReference>
<dbReference type="OrthoDB" id="245697at2759"/>
<dbReference type="InterPro" id="IPR013083">
    <property type="entry name" value="Znf_RING/FYVE/PHD"/>
</dbReference>
<keyword evidence="4" id="KW-0479">Metal-binding</keyword>
<dbReference type="Gene3D" id="2.30.29.30">
    <property type="entry name" value="Pleckstrin-homology domain (PH domain)/Phosphotyrosine-binding domain (PTB)"/>
    <property type="match status" value="1"/>
</dbReference>
<dbReference type="GO" id="GO:0005737">
    <property type="term" value="C:cytoplasm"/>
    <property type="evidence" value="ECO:0007669"/>
    <property type="project" value="UniProtKB-SubCell"/>
</dbReference>
<gene>
    <name evidence="10" type="ORF">ONB1V03_LOCUS21528</name>
</gene>
<protein>
    <submittedName>
        <fullName evidence="10">Uncharacterized protein</fullName>
    </submittedName>
</protein>
<dbReference type="Pfam" id="PF01363">
    <property type="entry name" value="FYVE"/>
    <property type="match status" value="1"/>
</dbReference>
<dbReference type="GO" id="GO:0008270">
    <property type="term" value="F:zinc ion binding"/>
    <property type="evidence" value="ECO:0007669"/>
    <property type="project" value="UniProtKB-KW"/>
</dbReference>
<keyword evidence="2" id="KW-0963">Cytoplasm</keyword>
<dbReference type="InterPro" id="IPR051092">
    <property type="entry name" value="FYVE_RhoGEF_PH"/>
</dbReference>
<dbReference type="PANTHER" id="PTHR12673">
    <property type="entry name" value="FACIOGENITAL DYSPLASIA PROTEIN"/>
    <property type="match status" value="1"/>
</dbReference>
<evidence type="ECO:0000256" key="7">
    <source>
        <dbReference type="PROSITE-ProRule" id="PRU00091"/>
    </source>
</evidence>
<accession>A0A7R9MR89</accession>
<dbReference type="Proteomes" id="UP000728032">
    <property type="component" value="Unassembled WGS sequence"/>
</dbReference>
<keyword evidence="11" id="KW-1185">Reference proteome</keyword>
<keyword evidence="5 7" id="KW-0863">Zinc-finger</keyword>